<gene>
    <name evidence="3" type="ORF">DPMN_112754</name>
</gene>
<reference evidence="3" key="2">
    <citation type="submission" date="2020-11" db="EMBL/GenBank/DDBJ databases">
        <authorList>
            <person name="McCartney M.A."/>
            <person name="Auch B."/>
            <person name="Kono T."/>
            <person name="Mallez S."/>
            <person name="Becker A."/>
            <person name="Gohl D.M."/>
            <person name="Silverstein K.A.T."/>
            <person name="Koren S."/>
            <person name="Bechman K.B."/>
            <person name="Herman A."/>
            <person name="Abrahante J.E."/>
            <person name="Garbe J."/>
        </authorList>
    </citation>
    <scope>NUCLEOTIDE SEQUENCE</scope>
    <source>
        <strain evidence="3">Duluth1</strain>
        <tissue evidence="3">Whole animal</tissue>
    </source>
</reference>
<keyword evidence="2" id="KW-0732">Signal</keyword>
<keyword evidence="4" id="KW-1185">Reference proteome</keyword>
<evidence type="ECO:0000313" key="3">
    <source>
        <dbReference type="EMBL" id="KAH3839326.1"/>
    </source>
</evidence>
<reference evidence="3" key="1">
    <citation type="journal article" date="2019" name="bioRxiv">
        <title>The Genome of the Zebra Mussel, Dreissena polymorpha: A Resource for Invasive Species Research.</title>
        <authorList>
            <person name="McCartney M.A."/>
            <person name="Auch B."/>
            <person name="Kono T."/>
            <person name="Mallez S."/>
            <person name="Zhang Y."/>
            <person name="Obille A."/>
            <person name="Becker A."/>
            <person name="Abrahante J.E."/>
            <person name="Garbe J."/>
            <person name="Badalamenti J.P."/>
            <person name="Herman A."/>
            <person name="Mangelson H."/>
            <person name="Liachko I."/>
            <person name="Sullivan S."/>
            <person name="Sone E.D."/>
            <person name="Koren S."/>
            <person name="Silverstein K.A.T."/>
            <person name="Beckman K.B."/>
            <person name="Gohl D.M."/>
        </authorList>
    </citation>
    <scope>NUCLEOTIDE SEQUENCE</scope>
    <source>
        <strain evidence="3">Duluth1</strain>
        <tissue evidence="3">Whole animal</tissue>
    </source>
</reference>
<name>A0A9D4QQ15_DREPO</name>
<feature type="signal peptide" evidence="2">
    <location>
        <begin position="1"/>
        <end position="27"/>
    </location>
</feature>
<protein>
    <recommendedName>
        <fullName evidence="5">Chitin-binding type-4 domain-containing protein</fullName>
    </recommendedName>
</protein>
<feature type="compositionally biased region" description="Polar residues" evidence="1">
    <location>
        <begin position="331"/>
        <end position="341"/>
    </location>
</feature>
<dbReference type="AlphaFoldDB" id="A0A9D4QQ15"/>
<evidence type="ECO:0000256" key="1">
    <source>
        <dbReference type="SAM" id="MobiDB-lite"/>
    </source>
</evidence>
<feature type="chain" id="PRO_5038954182" description="Chitin-binding type-4 domain-containing protein" evidence="2">
    <location>
        <begin position="28"/>
        <end position="544"/>
    </location>
</feature>
<dbReference type="EMBL" id="JAIWYP010000004">
    <property type="protein sequence ID" value="KAH3839326.1"/>
    <property type="molecule type" value="Genomic_DNA"/>
</dbReference>
<dbReference type="Proteomes" id="UP000828390">
    <property type="component" value="Unassembled WGS sequence"/>
</dbReference>
<evidence type="ECO:0000313" key="4">
    <source>
        <dbReference type="Proteomes" id="UP000828390"/>
    </source>
</evidence>
<comment type="caution">
    <text evidence="3">The sequence shown here is derived from an EMBL/GenBank/DDBJ whole genome shotgun (WGS) entry which is preliminary data.</text>
</comment>
<proteinExistence type="predicted"/>
<accession>A0A9D4QQ15</accession>
<evidence type="ECO:0000256" key="2">
    <source>
        <dbReference type="SAM" id="SignalP"/>
    </source>
</evidence>
<dbReference type="OrthoDB" id="64893at2759"/>
<organism evidence="3 4">
    <name type="scientific">Dreissena polymorpha</name>
    <name type="common">Zebra mussel</name>
    <name type="synonym">Mytilus polymorpha</name>
    <dbReference type="NCBI Taxonomy" id="45954"/>
    <lineage>
        <taxon>Eukaryota</taxon>
        <taxon>Metazoa</taxon>
        <taxon>Spiralia</taxon>
        <taxon>Lophotrochozoa</taxon>
        <taxon>Mollusca</taxon>
        <taxon>Bivalvia</taxon>
        <taxon>Autobranchia</taxon>
        <taxon>Heteroconchia</taxon>
        <taxon>Euheterodonta</taxon>
        <taxon>Imparidentia</taxon>
        <taxon>Neoheterodontei</taxon>
        <taxon>Myida</taxon>
        <taxon>Dreissenoidea</taxon>
        <taxon>Dreissenidae</taxon>
        <taxon>Dreissena</taxon>
    </lineage>
</organism>
<sequence>MRTFLTHGAVQLVTMALFLATDVAGHGRLIEPASRNAMWRFNYKNPRNYNDMGLNCGGFTNMFERHGGRCGVCGDPWQGPRDNEAGGKYARGLVARQYQTGAFINVTVELTSNHGGYFEFRLCPVNDPTREATHECLDRHLLNIVGHGTRWFIAAPGPSTTVELVVMLPPKLTCSQCVMQWKWVAGQSMGPDGYGGECLGCGNQEHFINCADIAIGTKPVNPLPPLPDDSTPAPVPAYQTQPPQNPTVSITATPLKTHGHSGPTYTVPNAGDPTFEATMAMMKKMYDQMVKNQAPVVPIHASTGQVEPPAAPQWNQPTRTQAPAPQPPSWQTPAAVQSSWQEPAPTFPDTSLWQNSVPSSWQQSQSSYEPGEYQEHGEIPSPGSMSHPPAQGSTYMQGYNDAMRMFEQSFGMPSLNVKSNAPFNEMSLSLQESQKQYSAVYHGGDLTGKCPDGSEYECRATNVMAGSDFDSLCESTCVNGKCPTNICSCSCPSGGSWSGSNTQAQASGGANCRSVDPSKGSSMDTWCSLNCKQNNCPSSLCTCM</sequence>
<feature type="region of interest" description="Disordered" evidence="1">
    <location>
        <begin position="303"/>
        <end position="389"/>
    </location>
</feature>
<evidence type="ECO:0008006" key="5">
    <source>
        <dbReference type="Google" id="ProtNLM"/>
    </source>
</evidence>
<feature type="compositionally biased region" description="Low complexity" evidence="1">
    <location>
        <begin position="354"/>
        <end position="367"/>
    </location>
</feature>